<dbReference type="AlphaFoldDB" id="A0A315VV96"/>
<protein>
    <submittedName>
        <fullName evidence="2">Uncharacterized protein</fullName>
    </submittedName>
</protein>
<accession>A0A315VV96</accession>
<reference evidence="2 3" key="1">
    <citation type="journal article" date="2018" name="G3 (Bethesda)">
        <title>A High-Quality Reference Genome for the Invasive Mosquitofish Gambusia affinis Using a Chicago Library.</title>
        <authorList>
            <person name="Hoffberg S.L."/>
            <person name="Troendle N.J."/>
            <person name="Glenn T.C."/>
            <person name="Mahmud O."/>
            <person name="Louha S."/>
            <person name="Chalopin D."/>
            <person name="Bennetzen J.L."/>
            <person name="Mauricio R."/>
        </authorList>
    </citation>
    <scope>NUCLEOTIDE SEQUENCE [LARGE SCALE GENOMIC DNA]</scope>
    <source>
        <strain evidence="2">NE01/NJP1002.9</strain>
        <tissue evidence="2">Muscle</tissue>
    </source>
</reference>
<gene>
    <name evidence="2" type="ORF">CCH79_00013909</name>
</gene>
<feature type="compositionally biased region" description="Basic and acidic residues" evidence="1">
    <location>
        <begin position="140"/>
        <end position="150"/>
    </location>
</feature>
<comment type="caution">
    <text evidence="2">The sequence shown here is derived from an EMBL/GenBank/DDBJ whole genome shotgun (WGS) entry which is preliminary data.</text>
</comment>
<evidence type="ECO:0000256" key="1">
    <source>
        <dbReference type="SAM" id="MobiDB-lite"/>
    </source>
</evidence>
<organism evidence="2 3">
    <name type="scientific">Gambusia affinis</name>
    <name type="common">Western mosquitofish</name>
    <name type="synonym">Heterandria affinis</name>
    <dbReference type="NCBI Taxonomy" id="33528"/>
    <lineage>
        <taxon>Eukaryota</taxon>
        <taxon>Metazoa</taxon>
        <taxon>Chordata</taxon>
        <taxon>Craniata</taxon>
        <taxon>Vertebrata</taxon>
        <taxon>Euteleostomi</taxon>
        <taxon>Actinopterygii</taxon>
        <taxon>Neopterygii</taxon>
        <taxon>Teleostei</taxon>
        <taxon>Neoteleostei</taxon>
        <taxon>Acanthomorphata</taxon>
        <taxon>Ovalentaria</taxon>
        <taxon>Atherinomorphae</taxon>
        <taxon>Cyprinodontiformes</taxon>
        <taxon>Poeciliidae</taxon>
        <taxon>Poeciliinae</taxon>
        <taxon>Gambusia</taxon>
    </lineage>
</organism>
<dbReference type="Proteomes" id="UP000250572">
    <property type="component" value="Unassembled WGS sequence"/>
</dbReference>
<evidence type="ECO:0000313" key="2">
    <source>
        <dbReference type="EMBL" id="PWA27228.1"/>
    </source>
</evidence>
<sequence>MNSCPVAVLAIKPPAGSSFVLLSSHQSPIDAVTGGMSTVRDLDRLLQDMDINRLRAVVFRDIVSQTGRRPQCVRQSRPFSEDSKQAQFLALAVVYFISVLMVSKYRDILEPHNDRKPPLRSQSTRSTESSAEVENGVSLRRYDSGIGDDHTSAVASEADLSSSGGPDAVSEALSTLSSEVRGAPSADSKSKNVKDILRSLVSAPAEDVMVDPTLLPLSFLGPVTHLDRRSSLQFRSFDRFPVNSLVMCVLTSDVRVEKKPVRLSFFPFLLHPHVHFIHTHPQNGFNQFEM</sequence>
<keyword evidence="3" id="KW-1185">Reference proteome</keyword>
<evidence type="ECO:0000313" key="3">
    <source>
        <dbReference type="Proteomes" id="UP000250572"/>
    </source>
</evidence>
<feature type="region of interest" description="Disordered" evidence="1">
    <location>
        <begin position="110"/>
        <end position="150"/>
    </location>
</feature>
<name>A0A315VV96_GAMAF</name>
<dbReference type="EMBL" id="NHOQ01001073">
    <property type="protein sequence ID" value="PWA27228.1"/>
    <property type="molecule type" value="Genomic_DNA"/>
</dbReference>
<proteinExistence type="predicted"/>
<feature type="compositionally biased region" description="Polar residues" evidence="1">
    <location>
        <begin position="120"/>
        <end position="132"/>
    </location>
</feature>